<evidence type="ECO:0000313" key="2">
    <source>
        <dbReference type="EMBL" id="TFK92623.1"/>
    </source>
</evidence>
<reference evidence="2 3" key="1">
    <citation type="journal article" date="2019" name="Nat. Ecol. Evol.">
        <title>Megaphylogeny resolves global patterns of mushroom evolution.</title>
        <authorList>
            <person name="Varga T."/>
            <person name="Krizsan K."/>
            <person name="Foldi C."/>
            <person name="Dima B."/>
            <person name="Sanchez-Garcia M."/>
            <person name="Sanchez-Ramirez S."/>
            <person name="Szollosi G.J."/>
            <person name="Szarkandi J.G."/>
            <person name="Papp V."/>
            <person name="Albert L."/>
            <person name="Andreopoulos W."/>
            <person name="Angelini C."/>
            <person name="Antonin V."/>
            <person name="Barry K.W."/>
            <person name="Bougher N.L."/>
            <person name="Buchanan P."/>
            <person name="Buyck B."/>
            <person name="Bense V."/>
            <person name="Catcheside P."/>
            <person name="Chovatia M."/>
            <person name="Cooper J."/>
            <person name="Damon W."/>
            <person name="Desjardin D."/>
            <person name="Finy P."/>
            <person name="Geml J."/>
            <person name="Haridas S."/>
            <person name="Hughes K."/>
            <person name="Justo A."/>
            <person name="Karasinski D."/>
            <person name="Kautmanova I."/>
            <person name="Kiss B."/>
            <person name="Kocsube S."/>
            <person name="Kotiranta H."/>
            <person name="LaButti K.M."/>
            <person name="Lechner B.E."/>
            <person name="Liimatainen K."/>
            <person name="Lipzen A."/>
            <person name="Lukacs Z."/>
            <person name="Mihaltcheva S."/>
            <person name="Morgado L.N."/>
            <person name="Niskanen T."/>
            <person name="Noordeloos M.E."/>
            <person name="Ohm R.A."/>
            <person name="Ortiz-Santana B."/>
            <person name="Ovrebo C."/>
            <person name="Racz N."/>
            <person name="Riley R."/>
            <person name="Savchenko A."/>
            <person name="Shiryaev A."/>
            <person name="Soop K."/>
            <person name="Spirin V."/>
            <person name="Szebenyi C."/>
            <person name="Tomsovsky M."/>
            <person name="Tulloss R.E."/>
            <person name="Uehling J."/>
            <person name="Grigoriev I.V."/>
            <person name="Vagvolgyi C."/>
            <person name="Papp T."/>
            <person name="Martin F.M."/>
            <person name="Miettinen O."/>
            <person name="Hibbett D.S."/>
            <person name="Nagy L.G."/>
        </authorList>
    </citation>
    <scope>NUCLEOTIDE SEQUENCE [LARGE SCALE GENOMIC DNA]</scope>
    <source>
        <strain evidence="2 3">HHB13444</strain>
    </source>
</reference>
<sequence length="277" mass="30511">MDIDEFLELVDYVETPSANPKRLYDAGDGKSSLQLAMGLQYAPDHFRAILSVIREVWRDLGVDTRASYGSQDSALMRLVKKETLKRMPFLRIQYEDGWPVTFYLKRSLKGGHSRKGRKQVVARQDETVSRGSFAATTGPCPVRGPPNILHSIDPTNRIGCNLNPRPSARSISASSASSSAASPSISPTAVSTVRSAASSPLDPQSIFDLLLSFHLPPVDAERLSAVFASYGIVNTTYLRVLGGLQSRDVWLDDLRAKGQLSEIQMLVVREMLSRVME</sequence>
<name>A0A5C3Q2F7_9APHY</name>
<dbReference type="EMBL" id="ML210995">
    <property type="protein sequence ID" value="TFK92623.1"/>
    <property type="molecule type" value="Genomic_DNA"/>
</dbReference>
<keyword evidence="3" id="KW-1185">Reference proteome</keyword>
<evidence type="ECO:0000256" key="1">
    <source>
        <dbReference type="SAM" id="MobiDB-lite"/>
    </source>
</evidence>
<feature type="region of interest" description="Disordered" evidence="1">
    <location>
        <begin position="114"/>
        <end position="138"/>
    </location>
</feature>
<gene>
    <name evidence="2" type="ORF">K466DRAFT_212255</name>
</gene>
<protein>
    <submittedName>
        <fullName evidence="2">Uncharacterized protein</fullName>
    </submittedName>
</protein>
<evidence type="ECO:0000313" key="3">
    <source>
        <dbReference type="Proteomes" id="UP000308197"/>
    </source>
</evidence>
<proteinExistence type="predicted"/>
<organism evidence="2 3">
    <name type="scientific">Polyporus arcularius HHB13444</name>
    <dbReference type="NCBI Taxonomy" id="1314778"/>
    <lineage>
        <taxon>Eukaryota</taxon>
        <taxon>Fungi</taxon>
        <taxon>Dikarya</taxon>
        <taxon>Basidiomycota</taxon>
        <taxon>Agaricomycotina</taxon>
        <taxon>Agaricomycetes</taxon>
        <taxon>Polyporales</taxon>
        <taxon>Polyporaceae</taxon>
        <taxon>Polyporus</taxon>
    </lineage>
</organism>
<dbReference type="Proteomes" id="UP000308197">
    <property type="component" value="Unassembled WGS sequence"/>
</dbReference>
<accession>A0A5C3Q2F7</accession>
<dbReference type="InParanoid" id="A0A5C3Q2F7"/>
<dbReference type="AlphaFoldDB" id="A0A5C3Q2F7"/>